<name>A0A9W3DG59_RAPSA</name>
<dbReference type="RefSeq" id="XP_056862902.1">
    <property type="nucleotide sequence ID" value="XM_057006922.1"/>
</dbReference>
<feature type="compositionally biased region" description="Low complexity" evidence="1">
    <location>
        <begin position="48"/>
        <end position="58"/>
    </location>
</feature>
<reference evidence="3" key="1">
    <citation type="journal article" date="2019" name="Database">
        <title>The radish genome database (RadishGD): an integrated information resource for radish genomics.</title>
        <authorList>
            <person name="Yu H.J."/>
            <person name="Baek S."/>
            <person name="Lee Y.J."/>
            <person name="Cho A."/>
            <person name="Mun J.H."/>
        </authorList>
    </citation>
    <scope>NUCLEOTIDE SEQUENCE [LARGE SCALE GENOMIC DNA]</scope>
    <source>
        <strain evidence="3">cv. WK10039</strain>
    </source>
</reference>
<organism evidence="3 4">
    <name type="scientific">Raphanus sativus</name>
    <name type="common">Radish</name>
    <name type="synonym">Raphanus raphanistrum var. sativus</name>
    <dbReference type="NCBI Taxonomy" id="3726"/>
    <lineage>
        <taxon>Eukaryota</taxon>
        <taxon>Viridiplantae</taxon>
        <taxon>Streptophyta</taxon>
        <taxon>Embryophyta</taxon>
        <taxon>Tracheophyta</taxon>
        <taxon>Spermatophyta</taxon>
        <taxon>Magnoliopsida</taxon>
        <taxon>eudicotyledons</taxon>
        <taxon>Gunneridae</taxon>
        <taxon>Pentapetalae</taxon>
        <taxon>rosids</taxon>
        <taxon>malvids</taxon>
        <taxon>Brassicales</taxon>
        <taxon>Brassicaceae</taxon>
        <taxon>Brassiceae</taxon>
        <taxon>Raphanus</taxon>
    </lineage>
</organism>
<proteinExistence type="predicted"/>
<feature type="chain" id="PRO_5040825268" evidence="2">
    <location>
        <begin position="28"/>
        <end position="158"/>
    </location>
</feature>
<dbReference type="AlphaFoldDB" id="A0A9W3DG59"/>
<feature type="region of interest" description="Disordered" evidence="1">
    <location>
        <begin position="29"/>
        <end position="86"/>
    </location>
</feature>
<evidence type="ECO:0000256" key="1">
    <source>
        <dbReference type="SAM" id="MobiDB-lite"/>
    </source>
</evidence>
<evidence type="ECO:0000256" key="2">
    <source>
        <dbReference type="SAM" id="SignalP"/>
    </source>
</evidence>
<keyword evidence="3" id="KW-1185">Reference proteome</keyword>
<sequence>MGDIWACLISFFSLIALVEIIVYEVDSEKEPIKRDSSPGPDSAPPSPKLASPAAEPLAMEVDSEKQTIKEERSPEPDTEKQSIKGERSPELVSLEIDNLFGFLAPSRRNMNMFVLLLLLFLNKTVFQGERGEFGQLPKTSDRPTCLCYCFYLFFFIII</sequence>
<evidence type="ECO:0000313" key="3">
    <source>
        <dbReference type="Proteomes" id="UP000504610"/>
    </source>
</evidence>
<gene>
    <name evidence="4" type="primary">LOC108853446</name>
</gene>
<evidence type="ECO:0000313" key="4">
    <source>
        <dbReference type="RefSeq" id="XP_056862902.1"/>
    </source>
</evidence>
<dbReference type="GeneID" id="108853446"/>
<reference evidence="4" key="2">
    <citation type="submission" date="2025-08" db="UniProtKB">
        <authorList>
            <consortium name="RefSeq"/>
        </authorList>
    </citation>
    <scope>IDENTIFICATION</scope>
    <source>
        <tissue evidence="4">Leaf</tissue>
    </source>
</reference>
<accession>A0A9W3DG59</accession>
<feature type="compositionally biased region" description="Basic and acidic residues" evidence="1">
    <location>
        <begin position="62"/>
        <end position="86"/>
    </location>
</feature>
<dbReference type="KEGG" id="rsz:108853446"/>
<feature type="signal peptide" evidence="2">
    <location>
        <begin position="1"/>
        <end position="27"/>
    </location>
</feature>
<keyword evidence="2" id="KW-0732">Signal</keyword>
<protein>
    <submittedName>
        <fullName evidence="4">Uncharacterized protein LOC108853446</fullName>
    </submittedName>
</protein>
<dbReference type="Proteomes" id="UP000504610">
    <property type="component" value="Chromosome 1"/>
</dbReference>